<dbReference type="InterPro" id="IPR051016">
    <property type="entry name" value="Diverse_Substrate_AcTransf"/>
</dbReference>
<evidence type="ECO:0000313" key="6">
    <source>
        <dbReference type="Proteomes" id="UP000253918"/>
    </source>
</evidence>
<dbReference type="EMBL" id="QQNB01000003">
    <property type="protein sequence ID" value="RDE04511.1"/>
    <property type="molecule type" value="Genomic_DNA"/>
</dbReference>
<organism evidence="5 6">
    <name type="scientific">Sphingomonas aracearum</name>
    <dbReference type="NCBI Taxonomy" id="2283317"/>
    <lineage>
        <taxon>Bacteria</taxon>
        <taxon>Pseudomonadati</taxon>
        <taxon>Pseudomonadota</taxon>
        <taxon>Alphaproteobacteria</taxon>
        <taxon>Sphingomonadales</taxon>
        <taxon>Sphingomonadaceae</taxon>
        <taxon>Sphingomonas</taxon>
    </lineage>
</organism>
<dbReference type="SUPFAM" id="SSF55729">
    <property type="entry name" value="Acyl-CoA N-acyltransferases (Nat)"/>
    <property type="match status" value="1"/>
</dbReference>
<sequence>MPGRGARSGRPCAANGGCRVTLSLRSAEPADVPTILHFVRELAEFEREADKVVATEALLHEAMFEGGRPQAEAVIAELNGVAVGMALFFHNFSTWTGWRGLYLEDLYVTPEARGGGVGKALLRHLAALAVERGCTRFEWSVLDWNEKAIAFYRAMGAEPMSEWTVHRVSGDALARLAGQG</sequence>
<proteinExistence type="inferred from homology"/>
<comment type="caution">
    <text evidence="5">The sequence shown here is derived from an EMBL/GenBank/DDBJ whole genome shotgun (WGS) entry which is preliminary data.</text>
</comment>
<evidence type="ECO:0000313" key="5">
    <source>
        <dbReference type="EMBL" id="RDE04511.1"/>
    </source>
</evidence>
<dbReference type="AlphaFoldDB" id="A0A369VXF1"/>
<dbReference type="Pfam" id="PF00583">
    <property type="entry name" value="Acetyltransf_1"/>
    <property type="match status" value="1"/>
</dbReference>
<reference evidence="5 6" key="1">
    <citation type="submission" date="2018-07" db="EMBL/GenBank/DDBJ databases">
        <title>a novel species of Sphingomonas isolated from the rhizosphere soil of Araceae plant.</title>
        <authorList>
            <person name="Zhiyong W."/>
            <person name="Qinglan Z."/>
            <person name="Zhiwei F."/>
            <person name="Ding X."/>
            <person name="Gejiao W."/>
            <person name="Shixue Z."/>
        </authorList>
    </citation>
    <scope>NUCLEOTIDE SEQUENCE [LARGE SCALE GENOMIC DNA]</scope>
    <source>
        <strain evidence="5 6">WZY 27</strain>
    </source>
</reference>
<dbReference type="PANTHER" id="PTHR10545:SF29">
    <property type="entry name" value="GH14572P-RELATED"/>
    <property type="match status" value="1"/>
</dbReference>
<keyword evidence="3" id="KW-0012">Acyltransferase</keyword>
<evidence type="ECO:0000259" key="4">
    <source>
        <dbReference type="PROSITE" id="PS51186"/>
    </source>
</evidence>
<feature type="domain" description="N-acetyltransferase" evidence="4">
    <location>
        <begin position="22"/>
        <end position="178"/>
    </location>
</feature>
<dbReference type="Gene3D" id="3.40.630.30">
    <property type="match status" value="1"/>
</dbReference>
<comment type="similarity">
    <text evidence="1">Belongs to the acetyltransferase family.</text>
</comment>
<evidence type="ECO:0000256" key="1">
    <source>
        <dbReference type="ARBA" id="ARBA00008694"/>
    </source>
</evidence>
<dbReference type="InterPro" id="IPR000182">
    <property type="entry name" value="GNAT_dom"/>
</dbReference>
<dbReference type="FunFam" id="3.40.630.30:FF:000064">
    <property type="entry name" value="GNAT family acetyltransferase"/>
    <property type="match status" value="1"/>
</dbReference>
<keyword evidence="2 5" id="KW-0808">Transferase</keyword>
<dbReference type="PANTHER" id="PTHR10545">
    <property type="entry name" value="DIAMINE N-ACETYLTRANSFERASE"/>
    <property type="match status" value="1"/>
</dbReference>
<keyword evidence="6" id="KW-1185">Reference proteome</keyword>
<dbReference type="Proteomes" id="UP000253918">
    <property type="component" value="Unassembled WGS sequence"/>
</dbReference>
<gene>
    <name evidence="5" type="ORF">DVW87_12940</name>
</gene>
<dbReference type="PROSITE" id="PS51186">
    <property type="entry name" value="GNAT"/>
    <property type="match status" value="1"/>
</dbReference>
<name>A0A369VXF1_9SPHN</name>
<dbReference type="OrthoDB" id="9805924at2"/>
<evidence type="ECO:0000256" key="3">
    <source>
        <dbReference type="ARBA" id="ARBA00023315"/>
    </source>
</evidence>
<dbReference type="InterPro" id="IPR016181">
    <property type="entry name" value="Acyl_CoA_acyltransferase"/>
</dbReference>
<dbReference type="GO" id="GO:0008080">
    <property type="term" value="F:N-acetyltransferase activity"/>
    <property type="evidence" value="ECO:0007669"/>
    <property type="project" value="TreeGrafter"/>
</dbReference>
<protein>
    <submittedName>
        <fullName evidence="5">GNAT family N-acetyltransferase</fullName>
    </submittedName>
</protein>
<dbReference type="CDD" id="cd04301">
    <property type="entry name" value="NAT_SF"/>
    <property type="match status" value="1"/>
</dbReference>
<evidence type="ECO:0000256" key="2">
    <source>
        <dbReference type="ARBA" id="ARBA00022679"/>
    </source>
</evidence>
<accession>A0A369VXF1</accession>